<evidence type="ECO:0000313" key="4">
    <source>
        <dbReference type="Proteomes" id="UP000019376"/>
    </source>
</evidence>
<dbReference type="STRING" id="933388.S7ZN03"/>
<dbReference type="EMBL" id="KB644414">
    <property type="protein sequence ID" value="EPS32060.1"/>
    <property type="molecule type" value="Genomic_DNA"/>
</dbReference>
<dbReference type="eggNOG" id="ENOG502SEV8">
    <property type="taxonomic scope" value="Eukaryota"/>
</dbReference>
<sequence>MRLATAGFPLFIAATATLVAGQSTKKCAAQNVVDRCVMDMQFQLESCATYDFECQCIHSTNVVDCYNNCPDLVEGVSAQTVRQQACANAKAYATTTTLAAAPSMTADSQDSAYASASVSPTSGPHSSLATGTPSGLEENNADSDSSDDVSGSSPTKSLTGLQEDTTSSATPTSGAAVHAAKGAGAWVAFLGLAFGVLF</sequence>
<evidence type="ECO:0008006" key="5">
    <source>
        <dbReference type="Google" id="ProtNLM"/>
    </source>
</evidence>
<evidence type="ECO:0000256" key="1">
    <source>
        <dbReference type="SAM" id="MobiDB-lite"/>
    </source>
</evidence>
<gene>
    <name evidence="3" type="ORF">PDE_07019</name>
</gene>
<organism evidence="3 4">
    <name type="scientific">Penicillium oxalicum (strain 114-2 / CGMCC 5302)</name>
    <name type="common">Penicillium decumbens</name>
    <dbReference type="NCBI Taxonomy" id="933388"/>
    <lineage>
        <taxon>Eukaryota</taxon>
        <taxon>Fungi</taxon>
        <taxon>Dikarya</taxon>
        <taxon>Ascomycota</taxon>
        <taxon>Pezizomycotina</taxon>
        <taxon>Eurotiomycetes</taxon>
        <taxon>Eurotiomycetidae</taxon>
        <taxon>Eurotiales</taxon>
        <taxon>Aspergillaceae</taxon>
        <taxon>Penicillium</taxon>
    </lineage>
</organism>
<accession>S7ZN03</accession>
<feature type="compositionally biased region" description="Polar residues" evidence="1">
    <location>
        <begin position="154"/>
        <end position="164"/>
    </location>
</feature>
<feature type="region of interest" description="Disordered" evidence="1">
    <location>
        <begin position="112"/>
        <end position="172"/>
    </location>
</feature>
<name>S7ZN03_PENO1</name>
<feature type="chain" id="PRO_5004559990" description="Extracellular membrane protein CFEM domain-containing protein" evidence="2">
    <location>
        <begin position="22"/>
        <end position="198"/>
    </location>
</feature>
<protein>
    <recommendedName>
        <fullName evidence="5">Extracellular membrane protein CFEM domain-containing protein</fullName>
    </recommendedName>
</protein>
<reference evidence="3 4" key="1">
    <citation type="journal article" date="2013" name="PLoS ONE">
        <title>Genomic and secretomic analyses reveal unique features of the lignocellulolytic enzyme system of Penicillium decumbens.</title>
        <authorList>
            <person name="Liu G."/>
            <person name="Zhang L."/>
            <person name="Wei X."/>
            <person name="Zou G."/>
            <person name="Qin Y."/>
            <person name="Ma L."/>
            <person name="Li J."/>
            <person name="Zheng H."/>
            <person name="Wang S."/>
            <person name="Wang C."/>
            <person name="Xun L."/>
            <person name="Zhao G.-P."/>
            <person name="Zhou Z."/>
            <person name="Qu Y."/>
        </authorList>
    </citation>
    <scope>NUCLEOTIDE SEQUENCE [LARGE SCALE GENOMIC DNA]</scope>
    <source>
        <strain evidence="4">114-2 / CGMCC 5302</strain>
    </source>
</reference>
<dbReference type="HOGENOM" id="CLU_104756_2_0_1"/>
<evidence type="ECO:0000313" key="3">
    <source>
        <dbReference type="EMBL" id="EPS32060.1"/>
    </source>
</evidence>
<dbReference type="Proteomes" id="UP000019376">
    <property type="component" value="Unassembled WGS sequence"/>
</dbReference>
<dbReference type="AlphaFoldDB" id="S7ZN03"/>
<proteinExistence type="predicted"/>
<evidence type="ECO:0000256" key="2">
    <source>
        <dbReference type="SAM" id="SignalP"/>
    </source>
</evidence>
<feature type="compositionally biased region" description="Polar residues" evidence="1">
    <location>
        <begin position="120"/>
        <end position="133"/>
    </location>
</feature>
<feature type="signal peptide" evidence="2">
    <location>
        <begin position="1"/>
        <end position="21"/>
    </location>
</feature>
<keyword evidence="4" id="KW-1185">Reference proteome</keyword>
<keyword evidence="2" id="KW-0732">Signal</keyword>
<dbReference type="OrthoDB" id="2507140at2759"/>